<keyword evidence="2 8" id="KW-0479">Metal-binding</keyword>
<protein>
    <recommendedName>
        <fullName evidence="8">Amine oxidase</fullName>
        <ecNumber evidence="8">1.4.3.-</ecNumber>
    </recommendedName>
</protein>
<evidence type="ECO:0000259" key="11">
    <source>
        <dbReference type="Pfam" id="PF02727"/>
    </source>
</evidence>
<keyword evidence="5 8" id="KW-0186">Copper</keyword>
<comment type="similarity">
    <text evidence="1 8">Belongs to the copper/topaquinone oxidase family.</text>
</comment>
<dbReference type="AlphaFoldDB" id="A0A8T0GAN3"/>
<keyword evidence="4 8" id="KW-0560">Oxidoreductase</keyword>
<reference evidence="13" key="1">
    <citation type="submission" date="2020-06" db="EMBL/GenBank/DDBJ databases">
        <title>WGS assembly of Ceratodon purpureus strain R40.</title>
        <authorList>
            <person name="Carey S.B."/>
            <person name="Jenkins J."/>
            <person name="Shu S."/>
            <person name="Lovell J.T."/>
            <person name="Sreedasyam A."/>
            <person name="Maumus F."/>
            <person name="Tiley G.P."/>
            <person name="Fernandez-Pozo N."/>
            <person name="Barry K."/>
            <person name="Chen C."/>
            <person name="Wang M."/>
            <person name="Lipzen A."/>
            <person name="Daum C."/>
            <person name="Saski C.A."/>
            <person name="Payton A.C."/>
            <person name="Mcbreen J.C."/>
            <person name="Conrad R.E."/>
            <person name="Kollar L.M."/>
            <person name="Olsson S."/>
            <person name="Huttunen S."/>
            <person name="Landis J.B."/>
            <person name="Wickett N.J."/>
            <person name="Johnson M.G."/>
            <person name="Rensing S.A."/>
            <person name="Grimwood J."/>
            <person name="Schmutz J."/>
            <person name="Mcdaniel S.F."/>
        </authorList>
    </citation>
    <scope>NUCLEOTIDE SEQUENCE</scope>
    <source>
        <strain evidence="13">R40</strain>
    </source>
</reference>
<dbReference type="GO" id="GO:0008131">
    <property type="term" value="F:primary methylamine oxidase activity"/>
    <property type="evidence" value="ECO:0007669"/>
    <property type="project" value="InterPro"/>
</dbReference>
<keyword evidence="14" id="KW-1185">Reference proteome</keyword>
<evidence type="ECO:0000256" key="5">
    <source>
        <dbReference type="ARBA" id="ARBA00023008"/>
    </source>
</evidence>
<dbReference type="InterPro" id="IPR000269">
    <property type="entry name" value="Cu_amine_oxidase"/>
</dbReference>
<dbReference type="InterPro" id="IPR015800">
    <property type="entry name" value="Cu_amine_oxidase_N2"/>
</dbReference>
<feature type="domain" description="Copper amine oxidase catalytic" evidence="10">
    <location>
        <begin position="270"/>
        <end position="681"/>
    </location>
</feature>
<dbReference type="PANTHER" id="PTHR10638">
    <property type="entry name" value="COPPER AMINE OXIDASE"/>
    <property type="match status" value="1"/>
</dbReference>
<dbReference type="InterPro" id="IPR016182">
    <property type="entry name" value="Cu_amine_oxidase_N-reg"/>
</dbReference>
<dbReference type="Pfam" id="PF02728">
    <property type="entry name" value="Cu_amine_oxidN3"/>
    <property type="match status" value="1"/>
</dbReference>
<dbReference type="EC" id="1.4.3.-" evidence="8"/>
<dbReference type="PROSITE" id="PS01164">
    <property type="entry name" value="COPPER_AMINE_OXID_1"/>
    <property type="match status" value="1"/>
</dbReference>
<keyword evidence="3 6" id="KW-0801">TPQ</keyword>
<dbReference type="InterPro" id="IPR015798">
    <property type="entry name" value="Cu_amine_oxidase_C"/>
</dbReference>
<accession>A0A8T0GAN3</accession>
<dbReference type="EMBL" id="CM026433">
    <property type="protein sequence ID" value="KAG0555527.1"/>
    <property type="molecule type" value="Genomic_DNA"/>
</dbReference>
<evidence type="ECO:0000256" key="3">
    <source>
        <dbReference type="ARBA" id="ARBA00022772"/>
    </source>
</evidence>
<dbReference type="Pfam" id="PF02727">
    <property type="entry name" value="Cu_amine_oxidN2"/>
    <property type="match status" value="1"/>
</dbReference>
<comment type="PTM">
    <text evidence="7 8">Topaquinone (TPQ) is generated by copper-dependent autoxidation of a specific tyrosyl residue.</text>
</comment>
<dbReference type="SUPFAM" id="SSF54416">
    <property type="entry name" value="Amine oxidase N-terminal region"/>
    <property type="match status" value="2"/>
</dbReference>
<organism evidence="13 14">
    <name type="scientific">Ceratodon purpureus</name>
    <name type="common">Fire moss</name>
    <name type="synonym">Dicranum purpureum</name>
    <dbReference type="NCBI Taxonomy" id="3225"/>
    <lineage>
        <taxon>Eukaryota</taxon>
        <taxon>Viridiplantae</taxon>
        <taxon>Streptophyta</taxon>
        <taxon>Embryophyta</taxon>
        <taxon>Bryophyta</taxon>
        <taxon>Bryophytina</taxon>
        <taxon>Bryopsida</taxon>
        <taxon>Dicranidae</taxon>
        <taxon>Pseudoditrichales</taxon>
        <taxon>Ditrichaceae</taxon>
        <taxon>Ceratodon</taxon>
    </lineage>
</organism>
<evidence type="ECO:0000256" key="7">
    <source>
        <dbReference type="PIRSR" id="PIRSR600269-51"/>
    </source>
</evidence>
<comment type="cofactor">
    <cofactor evidence="8">
        <name>Cu cation</name>
        <dbReference type="ChEBI" id="CHEBI:23378"/>
    </cofactor>
    <text evidence="8">Contains 1 topaquinone per subunit.</text>
</comment>
<proteinExistence type="inferred from homology"/>
<dbReference type="Proteomes" id="UP000822688">
    <property type="component" value="Chromosome 12"/>
</dbReference>
<dbReference type="SUPFAM" id="SSF49998">
    <property type="entry name" value="Amine oxidase catalytic domain"/>
    <property type="match status" value="1"/>
</dbReference>
<name>A0A8T0GAN3_CERPU</name>
<evidence type="ECO:0000256" key="2">
    <source>
        <dbReference type="ARBA" id="ARBA00022723"/>
    </source>
</evidence>
<evidence type="ECO:0000313" key="13">
    <source>
        <dbReference type="EMBL" id="KAG0555527.1"/>
    </source>
</evidence>
<evidence type="ECO:0000256" key="9">
    <source>
        <dbReference type="SAM" id="SignalP"/>
    </source>
</evidence>
<sequence length="688" mass="77417">MAHSNSMRVLPAACLILSMVILLIVNCTNKSAHSRICSEQKGKWSALLNRKAQHPLDPLTHSEMLAVQTLLRNTSLLGKERQVLHSVELEDPDKQEVLRWKPGQPIPTRHAEVILTIDGVPRKIVVDVGLGKIVEDTEIPGSGYPPISVDDFEKIMASPATYQPFLDSLAARGLKIDEVLCLPLSPGWYGVPEDENKRLTKLQCFVHKDTLNIYTRPIEGIVIVLDLTTMQVTRYIDSPANKAPIPKKDGTDYRFSAQTPPYFAALNPISIEQPLGPSFTLDGHVVKWANWEFHVRPHGRVGNIISQAKVDGRSVMYQGFLSELFVPYQTPEQGWYFRTYLDAGDYGLGIFSLPLQPLNDCPRHAQYMDAVFSGPDGAPYITPNMICIFERYAGDIAWQHAEVLGNEKIHEARAKVTLVVRMIASLGNYDYIVDWEFQTDGVVRVKVGATGVLMIKATDMTSVDANVTKDELDDMRGTLISENTIGVIHDHFLAFHMDLDVDGPNNSFVQGKFVRYSEPPEVSPRRSYWAVEKHVAKTEEEARIQFSLDHPSEFYVVNPGKKTRLGNQVSYRVVPGTSISSLLDPRSSPQTRAAFTNNQMWITQYNRTEKYAAGFLTSQSHGDDGLAVWSNRNRNIEDTDITLWYILGFHHVPCQEDFPVMPTAEASFEIKPTNFFERNPILKMQPNH</sequence>
<evidence type="ECO:0000313" key="14">
    <source>
        <dbReference type="Proteomes" id="UP000822688"/>
    </source>
</evidence>
<dbReference type="InterPro" id="IPR015802">
    <property type="entry name" value="Cu_amine_oxidase_N3"/>
</dbReference>
<dbReference type="GO" id="GO:0048038">
    <property type="term" value="F:quinone binding"/>
    <property type="evidence" value="ECO:0007669"/>
    <property type="project" value="InterPro"/>
</dbReference>
<evidence type="ECO:0000259" key="10">
    <source>
        <dbReference type="Pfam" id="PF01179"/>
    </source>
</evidence>
<dbReference type="GO" id="GO:0005507">
    <property type="term" value="F:copper ion binding"/>
    <property type="evidence" value="ECO:0007669"/>
    <property type="project" value="InterPro"/>
</dbReference>
<feature type="active site" description="Schiff-base intermediate with substrate; via topaquinone" evidence="6">
    <location>
        <position position="429"/>
    </location>
</feature>
<evidence type="ECO:0000256" key="4">
    <source>
        <dbReference type="ARBA" id="ARBA00023002"/>
    </source>
</evidence>
<dbReference type="InterPro" id="IPR049948">
    <property type="entry name" value="Cu_Am_ox_TPQ-bd"/>
</dbReference>
<evidence type="ECO:0000256" key="6">
    <source>
        <dbReference type="PIRSR" id="PIRSR600269-50"/>
    </source>
</evidence>
<comment type="caution">
    <text evidence="13">The sequence shown here is derived from an EMBL/GenBank/DDBJ whole genome shotgun (WGS) entry which is preliminary data.</text>
</comment>
<dbReference type="Gene3D" id="2.70.98.20">
    <property type="entry name" value="Copper amine oxidase, catalytic domain"/>
    <property type="match status" value="1"/>
</dbReference>
<feature type="signal peptide" evidence="9">
    <location>
        <begin position="1"/>
        <end position="34"/>
    </location>
</feature>
<dbReference type="Pfam" id="PF01179">
    <property type="entry name" value="Cu_amine_oxid"/>
    <property type="match status" value="1"/>
</dbReference>
<dbReference type="GO" id="GO:0009308">
    <property type="term" value="P:amine metabolic process"/>
    <property type="evidence" value="ECO:0007669"/>
    <property type="project" value="UniProtKB-UniRule"/>
</dbReference>
<feature type="chain" id="PRO_5035835888" description="Amine oxidase" evidence="9">
    <location>
        <begin position="35"/>
        <end position="688"/>
    </location>
</feature>
<dbReference type="PANTHER" id="PTHR10638:SF41">
    <property type="entry name" value="AMINE OXIDASE"/>
    <property type="match status" value="1"/>
</dbReference>
<feature type="domain" description="Copper amine oxidase N3-terminal" evidence="12">
    <location>
        <begin position="145"/>
        <end position="238"/>
    </location>
</feature>
<feature type="active site" description="Proton acceptor" evidence="6">
    <location>
        <position position="342"/>
    </location>
</feature>
<feature type="modified residue" description="2',4',5'-topaquinone" evidence="7">
    <location>
        <position position="429"/>
    </location>
</feature>
<dbReference type="Gene3D" id="3.10.450.40">
    <property type="match status" value="2"/>
</dbReference>
<gene>
    <name evidence="13" type="ORF">KC19_12G175500</name>
</gene>
<feature type="domain" description="Copper amine oxidase N2-terminal" evidence="11">
    <location>
        <begin position="54"/>
        <end position="136"/>
    </location>
</feature>
<evidence type="ECO:0000256" key="8">
    <source>
        <dbReference type="RuleBase" id="RU000672"/>
    </source>
</evidence>
<keyword evidence="9" id="KW-0732">Signal</keyword>
<evidence type="ECO:0000259" key="12">
    <source>
        <dbReference type="Pfam" id="PF02728"/>
    </source>
</evidence>
<dbReference type="InterPro" id="IPR036460">
    <property type="entry name" value="Cu_amine_oxidase_C_sf"/>
</dbReference>
<evidence type="ECO:0000256" key="1">
    <source>
        <dbReference type="ARBA" id="ARBA00007983"/>
    </source>
</evidence>